<organism evidence="1 2">
    <name type="scientific">Choiromyces venosus 120613-1</name>
    <dbReference type="NCBI Taxonomy" id="1336337"/>
    <lineage>
        <taxon>Eukaryota</taxon>
        <taxon>Fungi</taxon>
        <taxon>Dikarya</taxon>
        <taxon>Ascomycota</taxon>
        <taxon>Pezizomycotina</taxon>
        <taxon>Pezizomycetes</taxon>
        <taxon>Pezizales</taxon>
        <taxon>Tuberaceae</taxon>
        <taxon>Choiromyces</taxon>
    </lineage>
</organism>
<proteinExistence type="predicted"/>
<feature type="non-terminal residue" evidence="1">
    <location>
        <position position="51"/>
    </location>
</feature>
<evidence type="ECO:0000313" key="1">
    <source>
        <dbReference type="EMBL" id="RPA89367.1"/>
    </source>
</evidence>
<dbReference type="AlphaFoldDB" id="A0A3N4IWN4"/>
<dbReference type="EMBL" id="ML120586">
    <property type="protein sequence ID" value="RPA89367.1"/>
    <property type="molecule type" value="Genomic_DNA"/>
</dbReference>
<reference evidence="1 2" key="1">
    <citation type="journal article" date="2018" name="Nat. Ecol. Evol.">
        <title>Pezizomycetes genomes reveal the molecular basis of ectomycorrhizal truffle lifestyle.</title>
        <authorList>
            <person name="Murat C."/>
            <person name="Payen T."/>
            <person name="Noel B."/>
            <person name="Kuo A."/>
            <person name="Morin E."/>
            <person name="Chen J."/>
            <person name="Kohler A."/>
            <person name="Krizsan K."/>
            <person name="Balestrini R."/>
            <person name="Da Silva C."/>
            <person name="Montanini B."/>
            <person name="Hainaut M."/>
            <person name="Levati E."/>
            <person name="Barry K.W."/>
            <person name="Belfiori B."/>
            <person name="Cichocki N."/>
            <person name="Clum A."/>
            <person name="Dockter R.B."/>
            <person name="Fauchery L."/>
            <person name="Guy J."/>
            <person name="Iotti M."/>
            <person name="Le Tacon F."/>
            <person name="Lindquist E.A."/>
            <person name="Lipzen A."/>
            <person name="Malagnac F."/>
            <person name="Mello A."/>
            <person name="Molinier V."/>
            <person name="Miyauchi S."/>
            <person name="Poulain J."/>
            <person name="Riccioni C."/>
            <person name="Rubini A."/>
            <person name="Sitrit Y."/>
            <person name="Splivallo R."/>
            <person name="Traeger S."/>
            <person name="Wang M."/>
            <person name="Zifcakova L."/>
            <person name="Wipf D."/>
            <person name="Zambonelli A."/>
            <person name="Paolocci F."/>
            <person name="Nowrousian M."/>
            <person name="Ottonello S."/>
            <person name="Baldrian P."/>
            <person name="Spatafora J.W."/>
            <person name="Henrissat B."/>
            <person name="Nagy L.G."/>
            <person name="Aury J.M."/>
            <person name="Wincker P."/>
            <person name="Grigoriev I.V."/>
            <person name="Bonfante P."/>
            <person name="Martin F.M."/>
        </authorList>
    </citation>
    <scope>NUCLEOTIDE SEQUENCE [LARGE SCALE GENOMIC DNA]</scope>
    <source>
        <strain evidence="1 2">120613-1</strain>
    </source>
</reference>
<gene>
    <name evidence="1" type="ORF">L873DRAFT_1822978</name>
</gene>
<keyword evidence="2" id="KW-1185">Reference proteome</keyword>
<sequence>MPVRYLSATEARIWSWAYWGWVVIEKYRARRSHVKSLSWSNGHLQLYSCSH</sequence>
<dbReference type="Proteomes" id="UP000276215">
    <property type="component" value="Unassembled WGS sequence"/>
</dbReference>
<evidence type="ECO:0000313" key="2">
    <source>
        <dbReference type="Proteomes" id="UP000276215"/>
    </source>
</evidence>
<name>A0A3N4IWN4_9PEZI</name>
<accession>A0A3N4IWN4</accession>
<protein>
    <submittedName>
        <fullName evidence="1">Uncharacterized protein</fullName>
    </submittedName>
</protein>